<dbReference type="SUPFAM" id="SSF54292">
    <property type="entry name" value="2Fe-2S ferredoxin-like"/>
    <property type="match status" value="1"/>
</dbReference>
<keyword evidence="3" id="KW-0560">Oxidoreductase</keyword>
<dbReference type="Pfam" id="PF01799">
    <property type="entry name" value="Fer2_2"/>
    <property type="match status" value="1"/>
</dbReference>
<dbReference type="PANTHER" id="PTHR44379">
    <property type="entry name" value="OXIDOREDUCTASE WITH IRON-SULFUR SUBUNIT"/>
    <property type="match status" value="1"/>
</dbReference>
<evidence type="ECO:0000313" key="8">
    <source>
        <dbReference type="Proteomes" id="UP000319449"/>
    </source>
</evidence>
<reference evidence="7 8" key="1">
    <citation type="submission" date="2019-07" db="EMBL/GenBank/DDBJ databases">
        <title>Genomic Encyclopedia of Archaeal and Bacterial Type Strains, Phase II (KMG-II): from individual species to whole genera.</title>
        <authorList>
            <person name="Goeker M."/>
        </authorList>
    </citation>
    <scope>NUCLEOTIDE SEQUENCE [LARGE SCALE GENOMIC DNA]</scope>
    <source>
        <strain evidence="7 8">ATCC BAA-1139</strain>
    </source>
</reference>
<evidence type="ECO:0000256" key="4">
    <source>
        <dbReference type="ARBA" id="ARBA00023004"/>
    </source>
</evidence>
<keyword evidence="5" id="KW-0411">Iron-sulfur</keyword>
<evidence type="ECO:0000259" key="6">
    <source>
        <dbReference type="PROSITE" id="PS51085"/>
    </source>
</evidence>
<dbReference type="AlphaFoldDB" id="A0A562VI27"/>
<protein>
    <submittedName>
        <fullName evidence="7">Carbon-monoxide dehydrogenase small subunit</fullName>
    </submittedName>
</protein>
<keyword evidence="4" id="KW-0408">Iron</keyword>
<accession>A0A562VI27</accession>
<dbReference type="InterPro" id="IPR001041">
    <property type="entry name" value="2Fe-2S_ferredoxin-type"/>
</dbReference>
<gene>
    <name evidence="7" type="ORF">JN12_03059</name>
</gene>
<comment type="caution">
    <text evidence="7">The sequence shown here is derived from an EMBL/GenBank/DDBJ whole genome shotgun (WGS) entry which is preliminary data.</text>
</comment>
<evidence type="ECO:0000256" key="1">
    <source>
        <dbReference type="ARBA" id="ARBA00022714"/>
    </source>
</evidence>
<keyword evidence="1" id="KW-0001">2Fe-2S</keyword>
<evidence type="ECO:0000256" key="2">
    <source>
        <dbReference type="ARBA" id="ARBA00022723"/>
    </source>
</evidence>
<dbReference type="Gene3D" id="1.10.150.120">
    <property type="entry name" value="[2Fe-2S]-binding domain"/>
    <property type="match status" value="1"/>
</dbReference>
<dbReference type="PROSITE" id="PS51085">
    <property type="entry name" value="2FE2S_FER_2"/>
    <property type="match status" value="1"/>
</dbReference>
<keyword evidence="8" id="KW-1185">Reference proteome</keyword>
<proteinExistence type="predicted"/>
<dbReference type="InterPro" id="IPR051452">
    <property type="entry name" value="Diverse_Oxidoreductases"/>
</dbReference>
<dbReference type="Gene3D" id="3.10.20.30">
    <property type="match status" value="1"/>
</dbReference>
<feature type="domain" description="2Fe-2S ferredoxin-type" evidence="6">
    <location>
        <begin position="13"/>
        <end position="96"/>
    </location>
</feature>
<evidence type="ECO:0000256" key="3">
    <source>
        <dbReference type="ARBA" id="ARBA00023002"/>
    </source>
</evidence>
<sequence>MAEMSDTIRCTAERVGFLVNGNQVELEIGSQPHQVATSHTLAHTLRETLGLTGTKITCDNGACGSCTVLMDGTAILSCMTLTVECQGKSIVTIEGLADPKSGRLDPLQQSFIDHTAFQCGFCTPGMILSARALLDATPSPTEEEVKEALSGNFCRCISHYQVVRAVMAVAEGGE</sequence>
<dbReference type="InterPro" id="IPR036010">
    <property type="entry name" value="2Fe-2S_ferredoxin-like_sf"/>
</dbReference>
<dbReference type="InterPro" id="IPR002888">
    <property type="entry name" value="2Fe-2S-bd"/>
</dbReference>
<dbReference type="GO" id="GO:0016491">
    <property type="term" value="F:oxidoreductase activity"/>
    <property type="evidence" value="ECO:0007669"/>
    <property type="project" value="UniProtKB-KW"/>
</dbReference>
<dbReference type="InterPro" id="IPR012675">
    <property type="entry name" value="Beta-grasp_dom_sf"/>
</dbReference>
<dbReference type="GO" id="GO:0046872">
    <property type="term" value="F:metal ion binding"/>
    <property type="evidence" value="ECO:0007669"/>
    <property type="project" value="UniProtKB-KW"/>
</dbReference>
<dbReference type="InterPro" id="IPR036884">
    <property type="entry name" value="2Fe-2S-bd_dom_sf"/>
</dbReference>
<dbReference type="PANTHER" id="PTHR44379:SF5">
    <property type="entry name" value="OXIDOREDUCTASE WITH IRON-SULFUR SUBUNIT"/>
    <property type="match status" value="1"/>
</dbReference>
<keyword evidence="2" id="KW-0479">Metal-binding</keyword>
<dbReference type="Proteomes" id="UP000319449">
    <property type="component" value="Unassembled WGS sequence"/>
</dbReference>
<dbReference type="EMBL" id="VLLN01000021">
    <property type="protein sequence ID" value="TWJ17520.1"/>
    <property type="molecule type" value="Genomic_DNA"/>
</dbReference>
<dbReference type="GO" id="GO:0051537">
    <property type="term" value="F:2 iron, 2 sulfur cluster binding"/>
    <property type="evidence" value="ECO:0007669"/>
    <property type="project" value="UniProtKB-KW"/>
</dbReference>
<name>A0A562VI27_9BACT</name>
<dbReference type="SUPFAM" id="SSF47741">
    <property type="entry name" value="CO dehydrogenase ISP C-domain like"/>
    <property type="match status" value="1"/>
</dbReference>
<organism evidence="7 8">
    <name type="scientific">Geobacter argillaceus</name>
    <dbReference type="NCBI Taxonomy" id="345631"/>
    <lineage>
        <taxon>Bacteria</taxon>
        <taxon>Pseudomonadati</taxon>
        <taxon>Thermodesulfobacteriota</taxon>
        <taxon>Desulfuromonadia</taxon>
        <taxon>Geobacterales</taxon>
        <taxon>Geobacteraceae</taxon>
        <taxon>Geobacter</taxon>
    </lineage>
</organism>
<evidence type="ECO:0000256" key="5">
    <source>
        <dbReference type="ARBA" id="ARBA00023014"/>
    </source>
</evidence>
<dbReference type="RefSeq" id="WP_211360556.1">
    <property type="nucleotide sequence ID" value="NZ_VLLN01000021.1"/>
</dbReference>
<evidence type="ECO:0000313" key="7">
    <source>
        <dbReference type="EMBL" id="TWJ17520.1"/>
    </source>
</evidence>
<dbReference type="InterPro" id="IPR006058">
    <property type="entry name" value="2Fe2S_fd_BS"/>
</dbReference>
<dbReference type="PROSITE" id="PS00197">
    <property type="entry name" value="2FE2S_FER_1"/>
    <property type="match status" value="1"/>
</dbReference>